<comment type="subcellular location">
    <subcellularLocation>
        <location evidence="7">Cell outer membrane</location>
        <topology evidence="7">Lipid-anchor</topology>
    </subcellularLocation>
</comment>
<proteinExistence type="inferred from homology"/>
<organism evidence="8 9">
    <name type="scientific">Methylobacillus methanolivorans</name>
    <dbReference type="NCBI Taxonomy" id="1848927"/>
    <lineage>
        <taxon>Bacteria</taxon>
        <taxon>Pseudomonadati</taxon>
        <taxon>Pseudomonadota</taxon>
        <taxon>Betaproteobacteria</taxon>
        <taxon>Nitrosomonadales</taxon>
        <taxon>Methylophilaceae</taxon>
        <taxon>Methylobacillus</taxon>
    </lineage>
</organism>
<dbReference type="Proteomes" id="UP001617669">
    <property type="component" value="Unassembled WGS sequence"/>
</dbReference>
<dbReference type="Gene3D" id="2.40.160.20">
    <property type="match status" value="1"/>
</dbReference>
<dbReference type="PROSITE" id="PS51257">
    <property type="entry name" value="PROKAR_LIPOPROTEIN"/>
    <property type="match status" value="1"/>
</dbReference>
<evidence type="ECO:0000256" key="2">
    <source>
        <dbReference type="ARBA" id="ARBA00022679"/>
    </source>
</evidence>
<evidence type="ECO:0000256" key="5">
    <source>
        <dbReference type="ARBA" id="ARBA00023237"/>
    </source>
</evidence>
<keyword evidence="5 7" id="KW-0998">Cell outer membrane</keyword>
<feature type="site" description="Role in lipopolysaccharide recognition" evidence="7">
    <location>
        <position position="66"/>
    </location>
</feature>
<comment type="catalytic activity">
    <reaction evidence="7">
        <text>a lipid IIA + a 1,2-diacyl-sn-glycero-3-phosphocholine = a lipid IIB + a 2-acyl-sn-glycero-3-phosphocholine</text>
        <dbReference type="Rhea" id="RHEA:74283"/>
        <dbReference type="ChEBI" id="CHEBI:57643"/>
        <dbReference type="ChEBI" id="CHEBI:57875"/>
        <dbReference type="ChEBI" id="CHEBI:193144"/>
        <dbReference type="ChEBI" id="CHEBI:193145"/>
        <dbReference type="EC" id="2.3.1.251"/>
    </reaction>
</comment>
<evidence type="ECO:0000313" key="8">
    <source>
        <dbReference type="EMBL" id="MFJ5444783.1"/>
    </source>
</evidence>
<evidence type="ECO:0000256" key="4">
    <source>
        <dbReference type="ARBA" id="ARBA00023136"/>
    </source>
</evidence>
<evidence type="ECO:0000256" key="7">
    <source>
        <dbReference type="HAMAP-Rule" id="MF_00837"/>
    </source>
</evidence>
<reference evidence="8 9" key="1">
    <citation type="submission" date="2024-11" db="EMBL/GenBank/DDBJ databases">
        <authorList>
            <person name="Kaparullina E.N."/>
            <person name="Delegan Y.A."/>
            <person name="Doronina N.V."/>
        </authorList>
    </citation>
    <scope>NUCLEOTIDE SEQUENCE [LARGE SCALE GENOMIC DNA]</scope>
    <source>
        <strain evidence="8 9">7sh_L</strain>
    </source>
</reference>
<dbReference type="GO" id="GO:0016746">
    <property type="term" value="F:acyltransferase activity"/>
    <property type="evidence" value="ECO:0007669"/>
    <property type="project" value="UniProtKB-KW"/>
</dbReference>
<evidence type="ECO:0000256" key="1">
    <source>
        <dbReference type="ARBA" id="ARBA00006368"/>
    </source>
</evidence>
<dbReference type="NCBIfam" id="NF008271">
    <property type="entry name" value="PRK11045.1"/>
    <property type="match status" value="1"/>
</dbReference>
<comment type="catalytic activity">
    <reaction evidence="7">
        <text>a lipid IVA + a 1,2-diacyl-sn-glycero-3-phosphocholine = a lipid IVB + a 2-acyl-sn-glycero-3-phosphocholine</text>
        <dbReference type="Rhea" id="RHEA:74279"/>
        <dbReference type="ChEBI" id="CHEBI:57643"/>
        <dbReference type="ChEBI" id="CHEBI:57875"/>
        <dbReference type="ChEBI" id="CHEBI:176425"/>
        <dbReference type="ChEBI" id="CHEBI:193143"/>
        <dbReference type="EC" id="2.3.1.251"/>
    </reaction>
</comment>
<evidence type="ECO:0000313" key="9">
    <source>
        <dbReference type="Proteomes" id="UP001617669"/>
    </source>
</evidence>
<protein>
    <recommendedName>
        <fullName evidence="7">Lipid A acyltransferase PagP</fullName>
        <ecNumber evidence="7">2.3.1.251</ecNumber>
    </recommendedName>
    <alternativeName>
        <fullName evidence="7">Lipid A acylation protein</fullName>
    </alternativeName>
</protein>
<accession>A0ABW8GIH8</accession>
<name>A0ABW8GIH8_9PROT</name>
<feature type="signal peptide" evidence="7">
    <location>
        <begin position="1"/>
        <end position="22"/>
    </location>
</feature>
<keyword evidence="2 7" id="KW-0808">Transferase</keyword>
<feature type="chain" id="PRO_5044947514" description="Lipid A acyltransferase PagP" evidence="7">
    <location>
        <begin position="23"/>
        <end position="184"/>
    </location>
</feature>
<keyword evidence="6 7" id="KW-0012">Acyltransferase</keyword>
<sequence precursor="true">MNIKHSTLTFGTALLLPLATSAACDTDYAWIDKSCNHVSDIWNSGKQDLYLPLWTHHLRFAYDQDKIDSFREFTWGLGYGRSRYNAAGNWEGIYLMAFSDSHSNVQPMLGYGHQWMTGPTSGLHAGIGYTAFLTSRADIYKNFPIPGILPIASVNYRQYSLNTSYVPGGRGNGNILFFWSRLGF</sequence>
<dbReference type="HAMAP" id="MF_00837">
    <property type="entry name" value="PagP_transferase"/>
    <property type="match status" value="1"/>
</dbReference>
<keyword evidence="4 7" id="KW-0472">Membrane</keyword>
<dbReference type="SUPFAM" id="SSF56925">
    <property type="entry name" value="OMPA-like"/>
    <property type="match status" value="1"/>
</dbReference>
<feature type="active site" evidence="7">
    <location>
        <position position="100"/>
    </location>
</feature>
<evidence type="ECO:0000256" key="3">
    <source>
        <dbReference type="ARBA" id="ARBA00022729"/>
    </source>
</evidence>
<dbReference type="InterPro" id="IPR009746">
    <property type="entry name" value="LipidA_acyl_PagP"/>
</dbReference>
<comment type="caution">
    <text evidence="7">Lacks conserved residue(s) required for the propagation of feature annotation.</text>
</comment>
<gene>
    <name evidence="7 8" type="primary">pagP</name>
    <name evidence="8" type="ORF">ACIKP9_00925</name>
</gene>
<keyword evidence="9" id="KW-1185">Reference proteome</keyword>
<keyword evidence="3 7" id="KW-0732">Signal</keyword>
<evidence type="ECO:0000256" key="6">
    <source>
        <dbReference type="ARBA" id="ARBA00023315"/>
    </source>
</evidence>
<comment type="function">
    <text evidence="7">Transfers a fatty acid residue from the sn-1 position of a phospholipid to the N-linked hydroxyfatty acid chain on the proximal unit of lipid A or its precursors.</text>
</comment>
<comment type="similarity">
    <text evidence="1 7">Belongs to the lipid A palmitoyltransferase family.</text>
</comment>
<dbReference type="EC" id="2.3.1.251" evidence="7"/>
<comment type="caution">
    <text evidence="8">The sequence shown here is derived from an EMBL/GenBank/DDBJ whole genome shotgun (WGS) entry which is preliminary data.</text>
</comment>
<dbReference type="RefSeq" id="WP_400878077.1">
    <property type="nucleotide sequence ID" value="NZ_JBIWXY010000001.1"/>
</dbReference>
<feature type="active site" evidence="7">
    <location>
        <position position="57"/>
    </location>
</feature>
<comment type="catalytic activity">
    <reaction evidence="7">
        <text>a lipid A + a 1,2-diacyl-sn-glycero-3-phosphocholine = a hepta-acyl lipid A + a 2-acyl-sn-glycero-3-phosphocholine</text>
        <dbReference type="Rhea" id="RHEA:74275"/>
        <dbReference type="ChEBI" id="CHEBI:57643"/>
        <dbReference type="ChEBI" id="CHEBI:57875"/>
        <dbReference type="ChEBI" id="CHEBI:193141"/>
        <dbReference type="ChEBI" id="CHEBI:193142"/>
        <dbReference type="EC" id="2.3.1.251"/>
    </reaction>
</comment>
<comment type="subunit">
    <text evidence="7">Homodimer.</text>
</comment>
<dbReference type="InterPro" id="IPR011250">
    <property type="entry name" value="OMP/PagP_B-barrel"/>
</dbReference>
<dbReference type="EMBL" id="JBIWXY010000001">
    <property type="protein sequence ID" value="MFJ5444783.1"/>
    <property type="molecule type" value="Genomic_DNA"/>
</dbReference>
<dbReference type="Pfam" id="PF07017">
    <property type="entry name" value="PagP"/>
    <property type="match status" value="1"/>
</dbReference>
<feature type="active site" evidence="7">
    <location>
        <position position="101"/>
    </location>
</feature>